<feature type="transmembrane region" description="Helical" evidence="1">
    <location>
        <begin position="80"/>
        <end position="98"/>
    </location>
</feature>
<gene>
    <name evidence="3" type="ORF">Goari_009887</name>
</gene>
<comment type="caution">
    <text evidence="3">The sequence shown here is derived from an EMBL/GenBank/DDBJ whole genome shotgun (WGS) entry which is preliminary data.</text>
</comment>
<name>A0A7J8XYB9_GOSAI</name>
<dbReference type="Proteomes" id="UP000593577">
    <property type="component" value="Unassembled WGS sequence"/>
</dbReference>
<reference evidence="3 4" key="1">
    <citation type="journal article" date="2019" name="Genome Biol. Evol.">
        <title>Insights into the evolution of the New World diploid cottons (Gossypium, subgenus Houzingenia) based on genome sequencing.</title>
        <authorList>
            <person name="Grover C.E."/>
            <person name="Arick M.A. 2nd"/>
            <person name="Thrash A."/>
            <person name="Conover J.L."/>
            <person name="Sanders W.S."/>
            <person name="Peterson D.G."/>
            <person name="Frelichowski J.E."/>
            <person name="Scheffler J.A."/>
            <person name="Scheffler B.E."/>
            <person name="Wendel J.F."/>
        </authorList>
    </citation>
    <scope>NUCLEOTIDE SEQUENCE [LARGE SCALE GENOMIC DNA]</scope>
    <source>
        <strain evidence="3">185</strain>
        <tissue evidence="3">Leaf</tissue>
    </source>
</reference>
<keyword evidence="4" id="KW-1185">Reference proteome</keyword>
<evidence type="ECO:0000313" key="4">
    <source>
        <dbReference type="Proteomes" id="UP000593577"/>
    </source>
</evidence>
<organism evidence="3 4">
    <name type="scientific">Gossypium aridum</name>
    <name type="common">American cotton</name>
    <name type="synonym">Erioxylum aridum</name>
    <dbReference type="NCBI Taxonomy" id="34290"/>
    <lineage>
        <taxon>Eukaryota</taxon>
        <taxon>Viridiplantae</taxon>
        <taxon>Streptophyta</taxon>
        <taxon>Embryophyta</taxon>
        <taxon>Tracheophyta</taxon>
        <taxon>Spermatophyta</taxon>
        <taxon>Magnoliopsida</taxon>
        <taxon>eudicotyledons</taxon>
        <taxon>Gunneridae</taxon>
        <taxon>Pentapetalae</taxon>
        <taxon>rosids</taxon>
        <taxon>malvids</taxon>
        <taxon>Malvales</taxon>
        <taxon>Malvaceae</taxon>
        <taxon>Malvoideae</taxon>
        <taxon>Gossypium</taxon>
    </lineage>
</organism>
<keyword evidence="1" id="KW-0812">Transmembrane</keyword>
<keyword evidence="1" id="KW-1133">Transmembrane helix</keyword>
<protein>
    <recommendedName>
        <fullName evidence="2">CSC1/OSCA1-like 7TM region domain-containing protein</fullName>
    </recommendedName>
</protein>
<feature type="transmembrane region" description="Helical" evidence="1">
    <location>
        <begin position="144"/>
        <end position="167"/>
    </location>
</feature>
<dbReference type="PANTHER" id="PTHR13018:SF141">
    <property type="entry name" value="OS01G0950900 PROTEIN"/>
    <property type="match status" value="1"/>
</dbReference>
<dbReference type="InterPro" id="IPR003864">
    <property type="entry name" value="CSC1/OSCA1-like_7TM"/>
</dbReference>
<sequence length="295" mass="33638">MLGMAKLGGSISKSKEEIKACNMVFYFLLGNVFFLSLISGSLLDEIGEYVSHPKNLPSHLAALVSSQADFFMTYILTEGLSGFSLEVLQPGLLIWDFIKSRTYCRGKEKDLYLYSLQYFRIIPIVSLSILIGIVYAVIAPLLLPFLIVYFFLGYFVYINQANFYVLIQDVYETVYDTCGTFWPFIHHYIIVAIILMQITMIGLFGLKSKPAASVSTIPLLLLTIMFNEYCKIRFLPAFRSHSIQNAVENDELDEKSSEMEHSFDKAIEEYRQPCLVPVSFTQSDSSLYRPLITSW</sequence>
<evidence type="ECO:0000256" key="1">
    <source>
        <dbReference type="SAM" id="Phobius"/>
    </source>
</evidence>
<evidence type="ECO:0000313" key="3">
    <source>
        <dbReference type="EMBL" id="MBA0692316.1"/>
    </source>
</evidence>
<proteinExistence type="predicted"/>
<dbReference type="AlphaFoldDB" id="A0A7J8XYB9"/>
<dbReference type="GO" id="GO:0005227">
    <property type="term" value="F:calcium-activated cation channel activity"/>
    <property type="evidence" value="ECO:0007669"/>
    <property type="project" value="InterPro"/>
</dbReference>
<feature type="domain" description="CSC1/OSCA1-like 7TM region" evidence="2">
    <location>
        <begin position="3"/>
        <end position="204"/>
    </location>
</feature>
<dbReference type="PANTHER" id="PTHR13018">
    <property type="entry name" value="PROBABLE MEMBRANE PROTEIN DUF221-RELATED"/>
    <property type="match status" value="1"/>
</dbReference>
<feature type="transmembrane region" description="Helical" evidence="1">
    <location>
        <begin position="20"/>
        <end position="43"/>
    </location>
</feature>
<feature type="transmembrane region" description="Helical" evidence="1">
    <location>
        <begin position="188"/>
        <end position="206"/>
    </location>
</feature>
<feature type="transmembrane region" description="Helical" evidence="1">
    <location>
        <begin position="212"/>
        <end position="230"/>
    </location>
</feature>
<dbReference type="Pfam" id="PF02714">
    <property type="entry name" value="RSN1_7TM"/>
    <property type="match status" value="1"/>
</dbReference>
<evidence type="ECO:0000259" key="2">
    <source>
        <dbReference type="Pfam" id="PF02714"/>
    </source>
</evidence>
<feature type="transmembrane region" description="Helical" evidence="1">
    <location>
        <begin position="118"/>
        <end position="138"/>
    </location>
</feature>
<dbReference type="EMBL" id="JABFAA010000009">
    <property type="protein sequence ID" value="MBA0692316.1"/>
    <property type="molecule type" value="Genomic_DNA"/>
</dbReference>
<keyword evidence="1" id="KW-0472">Membrane</keyword>
<dbReference type="GO" id="GO:0005886">
    <property type="term" value="C:plasma membrane"/>
    <property type="evidence" value="ECO:0007669"/>
    <property type="project" value="TreeGrafter"/>
</dbReference>
<accession>A0A7J8XYB9</accession>
<dbReference type="InterPro" id="IPR045122">
    <property type="entry name" value="Csc1-like"/>
</dbReference>